<dbReference type="Proteomes" id="UP001500957">
    <property type="component" value="Unassembled WGS sequence"/>
</dbReference>
<dbReference type="PIRSF" id="PIRSF003107">
    <property type="entry name" value="PhoU"/>
    <property type="match status" value="1"/>
</dbReference>
<proteinExistence type="inferred from homology"/>
<dbReference type="RefSeq" id="WP_344602677.1">
    <property type="nucleotide sequence ID" value="NZ_BAAAHE010000008.1"/>
</dbReference>
<comment type="similarity">
    <text evidence="2">Belongs to the PhoU family.</text>
</comment>
<dbReference type="Gene3D" id="1.20.58.220">
    <property type="entry name" value="Phosphate transport system protein phou homolog 2, domain 2"/>
    <property type="match status" value="1"/>
</dbReference>
<name>A0ABN1GHH6_9ACTN</name>
<evidence type="ECO:0000313" key="4">
    <source>
        <dbReference type="EMBL" id="GAA0611692.1"/>
    </source>
</evidence>
<dbReference type="Pfam" id="PF01895">
    <property type="entry name" value="PhoU"/>
    <property type="match status" value="2"/>
</dbReference>
<comment type="subcellular location">
    <subcellularLocation>
        <location evidence="2">Cytoplasm</location>
    </subcellularLocation>
</comment>
<protein>
    <recommendedName>
        <fullName evidence="2">Phosphate-specific transport system accessory protein PhoU</fullName>
    </recommendedName>
</protein>
<dbReference type="NCBIfam" id="TIGR02135">
    <property type="entry name" value="phoU_full"/>
    <property type="match status" value="1"/>
</dbReference>
<comment type="subunit">
    <text evidence="2">Homodimer.</text>
</comment>
<evidence type="ECO:0000256" key="1">
    <source>
        <dbReference type="ARBA" id="ARBA00022592"/>
    </source>
</evidence>
<evidence type="ECO:0000256" key="2">
    <source>
        <dbReference type="PIRNR" id="PIRNR003107"/>
    </source>
</evidence>
<organism evidence="4 5">
    <name type="scientific">Sporichthya brevicatena</name>
    <dbReference type="NCBI Taxonomy" id="171442"/>
    <lineage>
        <taxon>Bacteria</taxon>
        <taxon>Bacillati</taxon>
        <taxon>Actinomycetota</taxon>
        <taxon>Actinomycetes</taxon>
        <taxon>Sporichthyales</taxon>
        <taxon>Sporichthyaceae</taxon>
        <taxon>Sporichthya</taxon>
    </lineage>
</organism>
<dbReference type="PANTHER" id="PTHR42930">
    <property type="entry name" value="PHOSPHATE-SPECIFIC TRANSPORT SYSTEM ACCESSORY PROTEIN PHOU"/>
    <property type="match status" value="1"/>
</dbReference>
<keyword evidence="2" id="KW-0963">Cytoplasm</keyword>
<feature type="domain" description="PhoU" evidence="3">
    <location>
        <begin position="122"/>
        <end position="205"/>
    </location>
</feature>
<keyword evidence="2" id="KW-0813">Transport</keyword>
<evidence type="ECO:0000313" key="5">
    <source>
        <dbReference type="Proteomes" id="UP001500957"/>
    </source>
</evidence>
<dbReference type="InterPro" id="IPR026022">
    <property type="entry name" value="PhoU_dom"/>
</dbReference>
<keyword evidence="5" id="KW-1185">Reference proteome</keyword>
<reference evidence="4 5" key="1">
    <citation type="journal article" date="2019" name="Int. J. Syst. Evol. Microbiol.">
        <title>The Global Catalogue of Microorganisms (GCM) 10K type strain sequencing project: providing services to taxonomists for standard genome sequencing and annotation.</title>
        <authorList>
            <consortium name="The Broad Institute Genomics Platform"/>
            <consortium name="The Broad Institute Genome Sequencing Center for Infectious Disease"/>
            <person name="Wu L."/>
            <person name="Ma J."/>
        </authorList>
    </citation>
    <scope>NUCLEOTIDE SEQUENCE [LARGE SCALE GENOMIC DNA]</scope>
    <source>
        <strain evidence="4 5">JCM 10671</strain>
    </source>
</reference>
<evidence type="ECO:0000259" key="3">
    <source>
        <dbReference type="Pfam" id="PF01895"/>
    </source>
</evidence>
<dbReference type="InterPro" id="IPR028366">
    <property type="entry name" value="PhoU"/>
</dbReference>
<keyword evidence="1 2" id="KW-0592">Phosphate transport</keyword>
<gene>
    <name evidence="4" type="primary">phoU</name>
    <name evidence="4" type="ORF">GCM10009547_12160</name>
</gene>
<accession>A0ABN1GHH6</accession>
<dbReference type="EMBL" id="BAAAHE010000008">
    <property type="protein sequence ID" value="GAA0611692.1"/>
    <property type="molecule type" value="Genomic_DNA"/>
</dbReference>
<dbReference type="SUPFAM" id="SSF109755">
    <property type="entry name" value="PhoU-like"/>
    <property type="match status" value="1"/>
</dbReference>
<sequence>MRDAFQGELDHLRNGLVEMTQLVGFAMARATNALLEADLALAESVISHDKAIDQRRDELEEKACDLLVRQQPVVATDLRTVITSLQMTADIERMGDLALHVAKVARMRYPASAVPPEMVALLMEMGHLAQRIVTKAGSVVASRDVSAALELEASDDEMDHLHARMFRTLMSPDWPHGIQTAVDLSQLARFYERYADHAVSVARRVVYLVTGEWPVSTSD</sequence>
<dbReference type="InterPro" id="IPR038078">
    <property type="entry name" value="PhoU-like_sf"/>
</dbReference>
<comment type="caution">
    <text evidence="4">The sequence shown here is derived from an EMBL/GenBank/DDBJ whole genome shotgun (WGS) entry which is preliminary data.</text>
</comment>
<feature type="domain" description="PhoU" evidence="3">
    <location>
        <begin position="16"/>
        <end position="104"/>
    </location>
</feature>
<comment type="function">
    <text evidence="2">Plays a role in the regulation of phosphate uptake.</text>
</comment>
<dbReference type="PANTHER" id="PTHR42930:SF3">
    <property type="entry name" value="PHOSPHATE-SPECIFIC TRANSPORT SYSTEM ACCESSORY PROTEIN PHOU"/>
    <property type="match status" value="1"/>
</dbReference>